<dbReference type="InterPro" id="IPR011992">
    <property type="entry name" value="EF-hand-dom_pair"/>
</dbReference>
<evidence type="ECO:0000259" key="4">
    <source>
        <dbReference type="PROSITE" id="PS50222"/>
    </source>
</evidence>
<evidence type="ECO:0000313" key="6">
    <source>
        <dbReference type="Proteomes" id="UP000054937"/>
    </source>
</evidence>
<dbReference type="GO" id="GO:0005509">
    <property type="term" value="F:calcium ion binding"/>
    <property type="evidence" value="ECO:0007669"/>
    <property type="project" value="InterPro"/>
</dbReference>
<keyword evidence="6" id="KW-1185">Reference proteome</keyword>
<accession>A0A0V0QNC8</accession>
<reference evidence="5 6" key="1">
    <citation type="journal article" date="2015" name="Sci. Rep.">
        <title>Genome of the facultative scuticociliatosis pathogen Pseudocohnilembus persalinus provides insight into its virulence through horizontal gene transfer.</title>
        <authorList>
            <person name="Xiong J."/>
            <person name="Wang G."/>
            <person name="Cheng J."/>
            <person name="Tian M."/>
            <person name="Pan X."/>
            <person name="Warren A."/>
            <person name="Jiang C."/>
            <person name="Yuan D."/>
            <person name="Miao W."/>
        </authorList>
    </citation>
    <scope>NUCLEOTIDE SEQUENCE [LARGE SCALE GENOMIC DNA]</scope>
    <source>
        <strain evidence="5">36N120E</strain>
    </source>
</reference>
<dbReference type="OrthoDB" id="444540at2759"/>
<dbReference type="InterPro" id="IPR002048">
    <property type="entry name" value="EF_hand_dom"/>
</dbReference>
<dbReference type="Gene3D" id="1.10.238.10">
    <property type="entry name" value="EF-hand"/>
    <property type="match status" value="3"/>
</dbReference>
<dbReference type="OMA" id="YCARMDT"/>
<evidence type="ECO:0000256" key="2">
    <source>
        <dbReference type="ARBA" id="ARBA00022737"/>
    </source>
</evidence>
<feature type="domain" description="EF-hand" evidence="4">
    <location>
        <begin position="189"/>
        <end position="224"/>
    </location>
</feature>
<dbReference type="Pfam" id="PF13499">
    <property type="entry name" value="EF-hand_7"/>
    <property type="match status" value="1"/>
</dbReference>
<evidence type="ECO:0000256" key="3">
    <source>
        <dbReference type="ARBA" id="ARBA00022837"/>
    </source>
</evidence>
<dbReference type="InParanoid" id="A0A0V0QNC8"/>
<dbReference type="AlphaFoldDB" id="A0A0V0QNC8"/>
<evidence type="ECO:0000313" key="5">
    <source>
        <dbReference type="EMBL" id="KRX03823.1"/>
    </source>
</evidence>
<dbReference type="EMBL" id="LDAU01000125">
    <property type="protein sequence ID" value="KRX03823.1"/>
    <property type="molecule type" value="Genomic_DNA"/>
</dbReference>
<name>A0A0V0QNC8_PSEPJ</name>
<evidence type="ECO:0000256" key="1">
    <source>
        <dbReference type="ARBA" id="ARBA00022723"/>
    </source>
</evidence>
<dbReference type="SUPFAM" id="SSF47473">
    <property type="entry name" value="EF-hand"/>
    <property type="match status" value="2"/>
</dbReference>
<sequence>MTKYDFDQFLRKIGIFLSTQELRCLIDHYGIPGPQNPNNQLVKYNEIIDLIKVDMSEYRLKLVKTAFQFINTENQEKIPLQTLYKRYIAREHPRARTLMKTTEQVQEEFEREITKKSSDGKNITEQEFLSYYADLNLTHSQEKDEYFADMILRTWGVTTGENYVSPERLADLELILYEKIRQRTQPKKNEGLKIYQTFRYFDLDDTGVVDYPQFVKACQEYGCNFEEKELVALYNKYEHNDQGQIIFKKFAAYFADLGSGRYPNLNPIFEEMSKYPATVIEKIKSILQQKQISQDKIFEDFAKSDYYNNGALTREQFQSVIQSYGIILSKPENDSIYRHFDPQFQDQINYHEFVKNL</sequence>
<proteinExistence type="predicted"/>
<keyword evidence="3" id="KW-0106">Calcium</keyword>
<keyword evidence="2" id="KW-0677">Repeat</keyword>
<dbReference type="PANTHER" id="PTHR34524:SF6">
    <property type="entry name" value="CALCYPHOSINE LIKE"/>
    <property type="match status" value="1"/>
</dbReference>
<dbReference type="PROSITE" id="PS50222">
    <property type="entry name" value="EF_HAND_2"/>
    <property type="match status" value="1"/>
</dbReference>
<dbReference type="Proteomes" id="UP000054937">
    <property type="component" value="Unassembled WGS sequence"/>
</dbReference>
<comment type="caution">
    <text evidence="5">The sequence shown here is derived from an EMBL/GenBank/DDBJ whole genome shotgun (WGS) entry which is preliminary data.</text>
</comment>
<organism evidence="5 6">
    <name type="scientific">Pseudocohnilembus persalinus</name>
    <name type="common">Ciliate</name>
    <dbReference type="NCBI Taxonomy" id="266149"/>
    <lineage>
        <taxon>Eukaryota</taxon>
        <taxon>Sar</taxon>
        <taxon>Alveolata</taxon>
        <taxon>Ciliophora</taxon>
        <taxon>Intramacronucleata</taxon>
        <taxon>Oligohymenophorea</taxon>
        <taxon>Scuticociliatia</taxon>
        <taxon>Philasterida</taxon>
        <taxon>Pseudocohnilembidae</taxon>
        <taxon>Pseudocohnilembus</taxon>
    </lineage>
</organism>
<dbReference type="PANTHER" id="PTHR34524">
    <property type="entry name" value="CALCYPHOSIN"/>
    <property type="match status" value="1"/>
</dbReference>
<protein>
    <recommendedName>
        <fullName evidence="4">EF-hand domain-containing protein</fullName>
    </recommendedName>
</protein>
<dbReference type="InterPro" id="IPR051581">
    <property type="entry name" value="Ca-bind"/>
</dbReference>
<keyword evidence="1" id="KW-0479">Metal-binding</keyword>
<gene>
    <name evidence="5" type="ORF">PPERSA_04618</name>
</gene>